<dbReference type="SUPFAM" id="SSF57701">
    <property type="entry name" value="Zn2/Cys6 DNA-binding domain"/>
    <property type="match status" value="1"/>
</dbReference>
<feature type="region of interest" description="Disordered" evidence="2">
    <location>
        <begin position="643"/>
        <end position="719"/>
    </location>
</feature>
<dbReference type="CDD" id="cd00067">
    <property type="entry name" value="GAL4"/>
    <property type="match status" value="1"/>
</dbReference>
<dbReference type="EnsemblFungi" id="MAPG_04455T0">
    <property type="protein sequence ID" value="MAPG_04455T0"/>
    <property type="gene ID" value="MAPG_04455"/>
</dbReference>
<keyword evidence="1" id="KW-0539">Nucleus</keyword>
<feature type="region of interest" description="Disordered" evidence="2">
    <location>
        <begin position="431"/>
        <end position="573"/>
    </location>
</feature>
<feature type="compositionally biased region" description="Polar residues" evidence="2">
    <location>
        <begin position="85"/>
        <end position="96"/>
    </location>
</feature>
<dbReference type="PANTHER" id="PTHR37540:SF9">
    <property type="entry name" value="ZN(2)-C6 FUNGAL-TYPE DOMAIN-CONTAINING PROTEIN"/>
    <property type="match status" value="1"/>
</dbReference>
<organism evidence="5 6">
    <name type="scientific">Magnaporthiopsis poae (strain ATCC 64411 / 73-15)</name>
    <name type="common">Kentucky bluegrass fungus</name>
    <name type="synonym">Magnaporthe poae</name>
    <dbReference type="NCBI Taxonomy" id="644358"/>
    <lineage>
        <taxon>Eukaryota</taxon>
        <taxon>Fungi</taxon>
        <taxon>Dikarya</taxon>
        <taxon>Ascomycota</taxon>
        <taxon>Pezizomycotina</taxon>
        <taxon>Sordariomycetes</taxon>
        <taxon>Sordariomycetidae</taxon>
        <taxon>Magnaporthales</taxon>
        <taxon>Magnaporthaceae</taxon>
        <taxon>Magnaporthiopsis</taxon>
    </lineage>
</organism>
<dbReference type="PROSITE" id="PS50048">
    <property type="entry name" value="ZN2_CY6_FUNGAL_2"/>
    <property type="match status" value="1"/>
</dbReference>
<dbReference type="eggNOG" id="ENOG502SIPI">
    <property type="taxonomic scope" value="Eukaryota"/>
</dbReference>
<reference evidence="5" key="4">
    <citation type="journal article" date="2015" name="G3 (Bethesda)">
        <title>Genome sequences of three phytopathogenic species of the Magnaporthaceae family of fungi.</title>
        <authorList>
            <person name="Okagaki L.H."/>
            <person name="Nunes C.C."/>
            <person name="Sailsbery J."/>
            <person name="Clay B."/>
            <person name="Brown D."/>
            <person name="John T."/>
            <person name="Oh Y."/>
            <person name="Young N."/>
            <person name="Fitzgerald M."/>
            <person name="Haas B.J."/>
            <person name="Zeng Q."/>
            <person name="Young S."/>
            <person name="Adiconis X."/>
            <person name="Fan L."/>
            <person name="Levin J.Z."/>
            <person name="Mitchell T.K."/>
            <person name="Okubara P.A."/>
            <person name="Farman M.L."/>
            <person name="Kohn L.M."/>
            <person name="Birren B."/>
            <person name="Ma L.-J."/>
            <person name="Dean R.A."/>
        </authorList>
    </citation>
    <scope>NUCLEOTIDE SEQUENCE</scope>
    <source>
        <strain evidence="5">ATCC 64411 / 73-15</strain>
    </source>
</reference>
<feature type="region of interest" description="Disordered" evidence="2">
    <location>
        <begin position="112"/>
        <end position="139"/>
    </location>
</feature>
<evidence type="ECO:0000256" key="1">
    <source>
        <dbReference type="ARBA" id="ARBA00023242"/>
    </source>
</evidence>
<sequence length="776" mass="83958">MQTQGQAPDLPPRKKTERSTTSCGECRRRKQKCNQGQPCSNCQRRFPEPICDYGPRRGDAPAFVAVLGPQIVRQHHKTTREPDAATSTVTPRRQVQRLSEPGLPGAAFWDAGHPGNGGGGGRGARPTSKAATRGQKAKNHTNTRGLAFGLDGIVYQCQLSGPVQSIGHLPIAPTKQNAMLLCTFPELLYRFKGSFDGEPDPDNPFITTYVPWCIQSPLLARTSLYISARSLAERGFVDQSSTMRTKGEAISALNEHLQSEMWISDEAMAGVVQFISIEWFFGEPEVVRAHLKGLREMVRLRGGFPSHGVGALVTKVALVDDFAIAWWLEDGPTMDKGRSDGFDFDYVEPAREHFKVRYGSPLARLGRGGSGGAPTFASCEDALGLHPATASILDDLRFLISLALALPTDPTPEQERKVKSTATWIYNRISRLNSESPGGPIASTEGADEDETTGNDDAAVESSGTRSKGSTLSPEAASDARPHSLLPDYPSYTSSSRVTTPSAGKEFGSPPVSGSGGERPNQSPTAGPDSEDREHPQEKQRSTASAPSELAPDGGQSGHEEKATDENKQEPDPLYTGVRLAAMLYARALAERRPFSEICLPSEALALLMATWRIPLGRWRGIIGVFLFMLMAIMPTIREIQHPGSRSRLVKAAAREKKGQQQQQQQASAPKTTPQTTRGAGDDATSTEGGGDGGGGGDEDDVTRRDDDDDVADAPRWDDPREVVSMAHVKPHSGFVKSIVQLGFMQMAIEDWGLCADTLRRGLALQRWLRGGDGRS</sequence>
<feature type="compositionally biased region" description="Polar residues" evidence="2">
    <location>
        <begin position="667"/>
        <end position="678"/>
    </location>
</feature>
<dbReference type="GO" id="GO:0008270">
    <property type="term" value="F:zinc ion binding"/>
    <property type="evidence" value="ECO:0007669"/>
    <property type="project" value="InterPro"/>
</dbReference>
<dbReference type="STRING" id="644358.A0A0C4DWS5"/>
<feature type="compositionally biased region" description="Basic and acidic residues" evidence="2">
    <location>
        <begin position="558"/>
        <end position="571"/>
    </location>
</feature>
<dbReference type="OMA" id="LMATWRI"/>
<dbReference type="SMART" id="SM00066">
    <property type="entry name" value="GAL4"/>
    <property type="match status" value="1"/>
</dbReference>
<dbReference type="Pfam" id="PF11951">
    <property type="entry name" value="Fungal_trans_2"/>
    <property type="match status" value="1"/>
</dbReference>
<gene>
    <name evidence="4" type="ORF">MAPG_04455</name>
</gene>
<evidence type="ECO:0000313" key="4">
    <source>
        <dbReference type="EMBL" id="KLU85429.1"/>
    </source>
</evidence>
<evidence type="ECO:0000259" key="3">
    <source>
        <dbReference type="PROSITE" id="PS50048"/>
    </source>
</evidence>
<dbReference type="EMBL" id="GL876968">
    <property type="protein sequence ID" value="KLU85429.1"/>
    <property type="molecule type" value="Genomic_DNA"/>
</dbReference>
<dbReference type="EMBL" id="ADBL01001053">
    <property type="status" value="NOT_ANNOTATED_CDS"/>
    <property type="molecule type" value="Genomic_DNA"/>
</dbReference>
<dbReference type="Gene3D" id="4.10.240.10">
    <property type="entry name" value="Zn(2)-C6 fungal-type DNA-binding domain"/>
    <property type="match status" value="1"/>
</dbReference>
<dbReference type="InterPro" id="IPR001138">
    <property type="entry name" value="Zn2Cys6_DnaBD"/>
</dbReference>
<feature type="compositionally biased region" description="Polar residues" evidence="2">
    <location>
        <begin position="491"/>
        <end position="502"/>
    </location>
</feature>
<feature type="compositionally biased region" description="Gly residues" evidence="2">
    <location>
        <begin position="114"/>
        <end position="123"/>
    </location>
</feature>
<evidence type="ECO:0000256" key="2">
    <source>
        <dbReference type="SAM" id="MobiDB-lite"/>
    </source>
</evidence>
<reference evidence="5" key="5">
    <citation type="submission" date="2015-06" db="UniProtKB">
        <authorList>
            <consortium name="EnsemblFungi"/>
        </authorList>
    </citation>
    <scope>IDENTIFICATION</scope>
    <source>
        <strain evidence="5">ATCC 64411</strain>
    </source>
</reference>
<dbReference type="VEuPathDB" id="FungiDB:MAPG_04455"/>
<reference evidence="6" key="1">
    <citation type="submission" date="2010-05" db="EMBL/GenBank/DDBJ databases">
        <title>The genome sequence of Magnaporthe poae strain ATCC 64411.</title>
        <authorList>
            <person name="Ma L.-J."/>
            <person name="Dead R."/>
            <person name="Young S."/>
            <person name="Zeng Q."/>
            <person name="Koehrsen M."/>
            <person name="Alvarado L."/>
            <person name="Berlin A."/>
            <person name="Chapman S.B."/>
            <person name="Chen Z."/>
            <person name="Freedman E."/>
            <person name="Gellesch M."/>
            <person name="Goldberg J."/>
            <person name="Griggs A."/>
            <person name="Gujja S."/>
            <person name="Heilman E.R."/>
            <person name="Heiman D."/>
            <person name="Hepburn T."/>
            <person name="Howarth C."/>
            <person name="Jen D."/>
            <person name="Larson L."/>
            <person name="Mehta T."/>
            <person name="Neiman D."/>
            <person name="Pearson M."/>
            <person name="Roberts A."/>
            <person name="Saif S."/>
            <person name="Shea T."/>
            <person name="Shenoy N."/>
            <person name="Sisk P."/>
            <person name="Stolte C."/>
            <person name="Sykes S."/>
            <person name="Walk T."/>
            <person name="White J."/>
            <person name="Yandava C."/>
            <person name="Haas B."/>
            <person name="Nusbaum C."/>
            <person name="Birren B."/>
        </authorList>
    </citation>
    <scope>NUCLEOTIDE SEQUENCE [LARGE SCALE GENOMIC DNA]</scope>
    <source>
        <strain evidence="6">ATCC 64411 / 73-15</strain>
    </source>
</reference>
<dbReference type="PROSITE" id="PS00463">
    <property type="entry name" value="ZN2_CY6_FUNGAL_1"/>
    <property type="match status" value="1"/>
</dbReference>
<dbReference type="InterPro" id="IPR036864">
    <property type="entry name" value="Zn2-C6_fun-type_DNA-bd_sf"/>
</dbReference>
<dbReference type="GO" id="GO:0000981">
    <property type="term" value="F:DNA-binding transcription factor activity, RNA polymerase II-specific"/>
    <property type="evidence" value="ECO:0007669"/>
    <property type="project" value="InterPro"/>
</dbReference>
<name>A0A0C4DWS5_MAGP6</name>
<accession>A0A0C4DWS5</accession>
<feature type="compositionally biased region" description="Acidic residues" evidence="2">
    <location>
        <begin position="697"/>
        <end position="712"/>
    </location>
</feature>
<reference evidence="4" key="3">
    <citation type="submission" date="2011-03" db="EMBL/GenBank/DDBJ databases">
        <title>Annotation of Magnaporthe poae ATCC 64411.</title>
        <authorList>
            <person name="Ma L.-J."/>
            <person name="Dead R."/>
            <person name="Young S.K."/>
            <person name="Zeng Q."/>
            <person name="Gargeya S."/>
            <person name="Fitzgerald M."/>
            <person name="Haas B."/>
            <person name="Abouelleil A."/>
            <person name="Alvarado L."/>
            <person name="Arachchi H.M."/>
            <person name="Berlin A."/>
            <person name="Brown A."/>
            <person name="Chapman S.B."/>
            <person name="Chen Z."/>
            <person name="Dunbar C."/>
            <person name="Freedman E."/>
            <person name="Gearin G."/>
            <person name="Gellesch M."/>
            <person name="Goldberg J."/>
            <person name="Griggs A."/>
            <person name="Gujja S."/>
            <person name="Heiman D."/>
            <person name="Howarth C."/>
            <person name="Larson L."/>
            <person name="Lui A."/>
            <person name="MacDonald P.J.P."/>
            <person name="Mehta T."/>
            <person name="Montmayeur A."/>
            <person name="Murphy C."/>
            <person name="Neiman D."/>
            <person name="Pearson M."/>
            <person name="Priest M."/>
            <person name="Roberts A."/>
            <person name="Saif S."/>
            <person name="Shea T."/>
            <person name="Shenoy N."/>
            <person name="Sisk P."/>
            <person name="Stolte C."/>
            <person name="Sykes S."/>
            <person name="Yandava C."/>
            <person name="Wortman J."/>
            <person name="Nusbaum C."/>
            <person name="Birren B."/>
        </authorList>
    </citation>
    <scope>NUCLEOTIDE SEQUENCE</scope>
    <source>
        <strain evidence="4">ATCC 64411</strain>
    </source>
</reference>
<feature type="region of interest" description="Disordered" evidence="2">
    <location>
        <begin position="75"/>
        <end position="96"/>
    </location>
</feature>
<dbReference type="PANTHER" id="PTHR37540">
    <property type="entry name" value="TRANSCRIPTION FACTOR (ACR-2), PUTATIVE-RELATED-RELATED"/>
    <property type="match status" value="1"/>
</dbReference>
<feature type="compositionally biased region" description="Polar residues" evidence="2">
    <location>
        <begin position="462"/>
        <end position="473"/>
    </location>
</feature>
<feature type="compositionally biased region" description="Basic and acidic residues" evidence="2">
    <location>
        <begin position="530"/>
        <end position="541"/>
    </location>
</feature>
<evidence type="ECO:0000313" key="5">
    <source>
        <dbReference type="EnsemblFungi" id="MAPG_04455T0"/>
    </source>
</evidence>
<keyword evidence="6" id="KW-1185">Reference proteome</keyword>
<evidence type="ECO:0000313" key="6">
    <source>
        <dbReference type="Proteomes" id="UP000011715"/>
    </source>
</evidence>
<dbReference type="Pfam" id="PF00172">
    <property type="entry name" value="Zn_clus"/>
    <property type="match status" value="1"/>
</dbReference>
<dbReference type="AlphaFoldDB" id="A0A0C4DWS5"/>
<protein>
    <recommendedName>
        <fullName evidence="3">Zn(2)-C6 fungal-type domain-containing protein</fullName>
    </recommendedName>
</protein>
<proteinExistence type="predicted"/>
<feature type="domain" description="Zn(2)-C6 fungal-type" evidence="3">
    <location>
        <begin position="22"/>
        <end position="53"/>
    </location>
</feature>
<dbReference type="Proteomes" id="UP000011715">
    <property type="component" value="Unassembled WGS sequence"/>
</dbReference>
<feature type="region of interest" description="Disordered" evidence="2">
    <location>
        <begin position="1"/>
        <end position="27"/>
    </location>
</feature>
<reference evidence="4" key="2">
    <citation type="submission" date="2010-05" db="EMBL/GenBank/DDBJ databases">
        <title>The Genome Sequence of Magnaporthe poae strain ATCC 64411.</title>
        <authorList>
            <consortium name="The Broad Institute Genome Sequencing Platform"/>
            <consortium name="Broad Institute Genome Sequencing Center for Infectious Disease"/>
            <person name="Ma L.-J."/>
            <person name="Dead R."/>
            <person name="Young S."/>
            <person name="Zeng Q."/>
            <person name="Koehrsen M."/>
            <person name="Alvarado L."/>
            <person name="Berlin A."/>
            <person name="Chapman S.B."/>
            <person name="Chen Z."/>
            <person name="Freedman E."/>
            <person name="Gellesch M."/>
            <person name="Goldberg J."/>
            <person name="Griggs A."/>
            <person name="Gujja S."/>
            <person name="Heilman E.R."/>
            <person name="Heiman D."/>
            <person name="Hepburn T."/>
            <person name="Howarth C."/>
            <person name="Jen D."/>
            <person name="Larson L."/>
            <person name="Mehta T."/>
            <person name="Neiman D."/>
            <person name="Pearson M."/>
            <person name="Roberts A."/>
            <person name="Saif S."/>
            <person name="Shea T."/>
            <person name="Shenoy N."/>
            <person name="Sisk P."/>
            <person name="Stolte C."/>
            <person name="Sykes S."/>
            <person name="Walk T."/>
            <person name="White J."/>
            <person name="Yandava C."/>
            <person name="Haas B."/>
            <person name="Nusbaum C."/>
            <person name="Birren B."/>
        </authorList>
    </citation>
    <scope>NUCLEOTIDE SEQUENCE</scope>
    <source>
        <strain evidence="4">ATCC 64411</strain>
    </source>
</reference>
<dbReference type="InterPro" id="IPR021858">
    <property type="entry name" value="Fun_TF"/>
</dbReference>
<dbReference type="OrthoDB" id="415825at2759"/>